<dbReference type="AlphaFoldDB" id="A0A3R9YKS4"/>
<dbReference type="Gene3D" id="1.25.40.20">
    <property type="entry name" value="Ankyrin repeat-containing domain"/>
    <property type="match status" value="1"/>
</dbReference>
<feature type="repeat" description="ANK" evidence="3">
    <location>
        <begin position="130"/>
        <end position="162"/>
    </location>
</feature>
<keyword evidence="4" id="KW-0732">Signal</keyword>
<comment type="caution">
    <text evidence="5">The sequence shown here is derived from an EMBL/GenBank/DDBJ whole genome shotgun (WGS) entry which is preliminary data.</text>
</comment>
<keyword evidence="1" id="KW-0677">Repeat</keyword>
<reference evidence="5 6" key="1">
    <citation type="submission" date="2018-12" db="EMBL/GenBank/DDBJ databases">
        <title>Sphingomonas sp. HMF7854 Genome sequencing and assembly.</title>
        <authorList>
            <person name="Cha I."/>
            <person name="Kang H."/>
            <person name="Kim H."/>
            <person name="Kang J."/>
            <person name="Joh K."/>
        </authorList>
    </citation>
    <scope>NUCLEOTIDE SEQUENCE [LARGE SCALE GENOMIC DNA]</scope>
    <source>
        <strain evidence="5 6">HMF7854</strain>
    </source>
</reference>
<evidence type="ECO:0000313" key="5">
    <source>
        <dbReference type="EMBL" id="RST29765.1"/>
    </source>
</evidence>
<proteinExistence type="predicted"/>
<dbReference type="Pfam" id="PF12796">
    <property type="entry name" value="Ank_2"/>
    <property type="match status" value="1"/>
</dbReference>
<dbReference type="PANTHER" id="PTHR24171">
    <property type="entry name" value="ANKYRIN REPEAT DOMAIN-CONTAINING PROTEIN 39-RELATED"/>
    <property type="match status" value="1"/>
</dbReference>
<dbReference type="GO" id="GO:0085020">
    <property type="term" value="P:protein K6-linked ubiquitination"/>
    <property type="evidence" value="ECO:0007669"/>
    <property type="project" value="TreeGrafter"/>
</dbReference>
<organism evidence="5 6">
    <name type="scientific">Sphingomonas ginkgonis</name>
    <dbReference type="NCBI Taxonomy" id="2315330"/>
    <lineage>
        <taxon>Bacteria</taxon>
        <taxon>Pseudomonadati</taxon>
        <taxon>Pseudomonadota</taxon>
        <taxon>Alphaproteobacteria</taxon>
        <taxon>Sphingomonadales</taxon>
        <taxon>Sphingomonadaceae</taxon>
        <taxon>Sphingomonas</taxon>
    </lineage>
</organism>
<dbReference type="Proteomes" id="UP000274661">
    <property type="component" value="Unassembled WGS sequence"/>
</dbReference>
<name>A0A3R9YKS4_9SPHN</name>
<feature type="chain" id="PRO_5018771591" evidence="4">
    <location>
        <begin position="23"/>
        <end position="201"/>
    </location>
</feature>
<gene>
    <name evidence="5" type="ORF">HMF7854_02190</name>
</gene>
<dbReference type="OrthoDB" id="7390289at2"/>
<feature type="repeat" description="ANK" evidence="3">
    <location>
        <begin position="97"/>
        <end position="129"/>
    </location>
</feature>
<dbReference type="InterPro" id="IPR036770">
    <property type="entry name" value="Ankyrin_rpt-contain_sf"/>
</dbReference>
<evidence type="ECO:0000256" key="4">
    <source>
        <dbReference type="SAM" id="SignalP"/>
    </source>
</evidence>
<sequence length="201" mass="21128">MRLFKGVVIGVVALGLAGGAVAQGVPLSDDGYSFLQAVKERDGDKVMKLLQSASNLTNYSSDDGQTPLNVSIARRDDTYIAFLLSKGADPNFQARGTGDAALISAARIGYADAVDMLLQRGARVDLANRAGETALIVAVQNHQTAIVKRLLEAGANPDKSDHSQGFSARDYAKRDGARSADLVKLFDTVGAKKPAAGPVLR</sequence>
<evidence type="ECO:0000256" key="3">
    <source>
        <dbReference type="PROSITE-ProRule" id="PRU00023"/>
    </source>
</evidence>
<dbReference type="GO" id="GO:0004842">
    <property type="term" value="F:ubiquitin-protein transferase activity"/>
    <property type="evidence" value="ECO:0007669"/>
    <property type="project" value="TreeGrafter"/>
</dbReference>
<protein>
    <submittedName>
        <fullName evidence="5">Ankyrin repeat domain-containing protein</fullName>
    </submittedName>
</protein>
<accession>A0A3R9YKS4</accession>
<evidence type="ECO:0000313" key="6">
    <source>
        <dbReference type="Proteomes" id="UP000274661"/>
    </source>
</evidence>
<evidence type="ECO:0000256" key="2">
    <source>
        <dbReference type="ARBA" id="ARBA00023043"/>
    </source>
</evidence>
<keyword evidence="2 3" id="KW-0040">ANK repeat</keyword>
<feature type="repeat" description="ANK" evidence="3">
    <location>
        <begin position="63"/>
        <end position="95"/>
    </location>
</feature>
<dbReference type="SUPFAM" id="SSF48403">
    <property type="entry name" value="Ankyrin repeat"/>
    <property type="match status" value="1"/>
</dbReference>
<dbReference type="SMART" id="SM00248">
    <property type="entry name" value="ANK"/>
    <property type="match status" value="3"/>
</dbReference>
<keyword evidence="6" id="KW-1185">Reference proteome</keyword>
<dbReference type="PROSITE" id="PS50088">
    <property type="entry name" value="ANK_REPEAT"/>
    <property type="match status" value="3"/>
</dbReference>
<dbReference type="EMBL" id="RWJF01000001">
    <property type="protein sequence ID" value="RST29765.1"/>
    <property type="molecule type" value="Genomic_DNA"/>
</dbReference>
<dbReference type="InterPro" id="IPR002110">
    <property type="entry name" value="Ankyrin_rpt"/>
</dbReference>
<dbReference type="PROSITE" id="PS50297">
    <property type="entry name" value="ANK_REP_REGION"/>
    <property type="match status" value="3"/>
</dbReference>
<feature type="signal peptide" evidence="4">
    <location>
        <begin position="1"/>
        <end position="22"/>
    </location>
</feature>
<dbReference type="PANTHER" id="PTHR24171:SF8">
    <property type="entry name" value="BRCA1-ASSOCIATED RING DOMAIN PROTEIN 1"/>
    <property type="match status" value="1"/>
</dbReference>
<dbReference type="RefSeq" id="WP_126717605.1">
    <property type="nucleotide sequence ID" value="NZ_RWJF01000001.1"/>
</dbReference>
<evidence type="ECO:0000256" key="1">
    <source>
        <dbReference type="ARBA" id="ARBA00022737"/>
    </source>
</evidence>